<dbReference type="GO" id="GO:0000723">
    <property type="term" value="P:telomere maintenance"/>
    <property type="evidence" value="ECO:0007669"/>
    <property type="project" value="InterPro"/>
</dbReference>
<dbReference type="GO" id="GO:0016579">
    <property type="term" value="P:protein deubiquitination"/>
    <property type="evidence" value="ECO:0007669"/>
    <property type="project" value="InterPro"/>
</dbReference>
<organism evidence="10 11">
    <name type="scientific">Rotaria socialis</name>
    <dbReference type="NCBI Taxonomy" id="392032"/>
    <lineage>
        <taxon>Eukaryota</taxon>
        <taxon>Metazoa</taxon>
        <taxon>Spiralia</taxon>
        <taxon>Gnathifera</taxon>
        <taxon>Rotifera</taxon>
        <taxon>Eurotatoria</taxon>
        <taxon>Bdelloidea</taxon>
        <taxon>Philodinida</taxon>
        <taxon>Philodinidae</taxon>
        <taxon>Rotaria</taxon>
    </lineage>
</organism>
<accession>A0A821NWI4</accession>
<keyword evidence="5" id="KW-0067">ATP-binding</keyword>
<feature type="domain" description="DUF6570" evidence="9">
    <location>
        <begin position="131"/>
        <end position="246"/>
    </location>
</feature>
<dbReference type="Pfam" id="PF02099">
    <property type="entry name" value="Josephin"/>
    <property type="match status" value="1"/>
</dbReference>
<dbReference type="Pfam" id="PF20209">
    <property type="entry name" value="DUF6570"/>
    <property type="match status" value="1"/>
</dbReference>
<comment type="catalytic activity">
    <reaction evidence="1">
        <text>Thiol-dependent hydrolysis of ester, thioester, amide, peptide and isopeptide bonds formed by the C-terminal Gly of ubiquitin (a 76-residue protein attached to proteins as an intracellular targeting signal).</text>
        <dbReference type="EC" id="3.4.19.12"/>
    </reaction>
</comment>
<evidence type="ECO:0000256" key="6">
    <source>
        <dbReference type="SAM" id="MobiDB-lite"/>
    </source>
</evidence>
<dbReference type="EMBL" id="CAJOBS010002141">
    <property type="protein sequence ID" value="CAF4794184.1"/>
    <property type="molecule type" value="Genomic_DNA"/>
</dbReference>
<dbReference type="SUPFAM" id="SSF52540">
    <property type="entry name" value="P-loop containing nucleoside triphosphate hydrolases"/>
    <property type="match status" value="2"/>
</dbReference>
<dbReference type="PANTHER" id="PTHR47642">
    <property type="entry name" value="ATP-DEPENDENT DNA HELICASE"/>
    <property type="match status" value="1"/>
</dbReference>
<comment type="cofactor">
    <cofactor evidence="5">
        <name>Mg(2+)</name>
        <dbReference type="ChEBI" id="CHEBI:18420"/>
    </cofactor>
</comment>
<protein>
    <recommendedName>
        <fullName evidence="5">ATP-dependent DNA helicase</fullName>
        <ecNumber evidence="5">5.6.2.3</ecNumber>
    </recommendedName>
</protein>
<evidence type="ECO:0000313" key="10">
    <source>
        <dbReference type="EMBL" id="CAF4794184.1"/>
    </source>
</evidence>
<dbReference type="GO" id="GO:0006281">
    <property type="term" value="P:DNA repair"/>
    <property type="evidence" value="ECO:0007669"/>
    <property type="project" value="UniProtKB-KW"/>
</dbReference>
<feature type="domain" description="Josephin" evidence="7">
    <location>
        <begin position="1650"/>
        <end position="1761"/>
    </location>
</feature>
<evidence type="ECO:0000259" key="8">
    <source>
        <dbReference type="Pfam" id="PF05970"/>
    </source>
</evidence>
<feature type="domain" description="DNA helicase Pif1-like DEAD-box helicase" evidence="8">
    <location>
        <begin position="1091"/>
        <end position="1295"/>
    </location>
</feature>
<comment type="caution">
    <text evidence="10">The sequence shown here is derived from an EMBL/GenBank/DDBJ whole genome shotgun (WGS) entry which is preliminary data.</text>
</comment>
<dbReference type="Pfam" id="PF05970">
    <property type="entry name" value="PIF1"/>
    <property type="match status" value="1"/>
</dbReference>
<keyword evidence="3" id="KW-0833">Ubl conjugation pathway</keyword>
<dbReference type="GO" id="GO:0004843">
    <property type="term" value="F:cysteine-type deubiquitinase activity"/>
    <property type="evidence" value="ECO:0007669"/>
    <property type="project" value="UniProtKB-EC"/>
</dbReference>
<evidence type="ECO:0000256" key="3">
    <source>
        <dbReference type="ARBA" id="ARBA00022786"/>
    </source>
</evidence>
<name>A0A821NWI4_9BILA</name>
<feature type="compositionally biased region" description="Basic residues" evidence="6">
    <location>
        <begin position="1"/>
        <end position="34"/>
    </location>
</feature>
<dbReference type="InterPro" id="IPR027417">
    <property type="entry name" value="P-loop_NTPase"/>
</dbReference>
<dbReference type="CDD" id="cd18809">
    <property type="entry name" value="SF1_C_RecD"/>
    <property type="match status" value="1"/>
</dbReference>
<evidence type="ECO:0000313" key="11">
    <source>
        <dbReference type="Proteomes" id="UP000663838"/>
    </source>
</evidence>
<keyword evidence="5" id="KW-0234">DNA repair</keyword>
<keyword evidence="2" id="KW-0645">Protease</keyword>
<proteinExistence type="inferred from homology"/>
<reference evidence="10" key="1">
    <citation type="submission" date="2021-02" db="EMBL/GenBank/DDBJ databases">
        <authorList>
            <person name="Nowell W R."/>
        </authorList>
    </citation>
    <scope>NUCLEOTIDE SEQUENCE</scope>
</reference>
<evidence type="ECO:0000256" key="5">
    <source>
        <dbReference type="RuleBase" id="RU363044"/>
    </source>
</evidence>
<keyword evidence="5" id="KW-0233">DNA recombination</keyword>
<dbReference type="GO" id="GO:0006508">
    <property type="term" value="P:proteolysis"/>
    <property type="evidence" value="ECO:0007669"/>
    <property type="project" value="UniProtKB-KW"/>
</dbReference>
<dbReference type="GO" id="GO:0043139">
    <property type="term" value="F:5'-3' DNA helicase activity"/>
    <property type="evidence" value="ECO:0007669"/>
    <property type="project" value="UniProtKB-EC"/>
</dbReference>
<dbReference type="InterPro" id="IPR051055">
    <property type="entry name" value="PIF1_helicase"/>
</dbReference>
<evidence type="ECO:0000259" key="9">
    <source>
        <dbReference type="Pfam" id="PF20209"/>
    </source>
</evidence>
<dbReference type="InterPro" id="IPR010285">
    <property type="entry name" value="DNA_helicase_pif1-like_DEAD"/>
</dbReference>
<evidence type="ECO:0000256" key="2">
    <source>
        <dbReference type="ARBA" id="ARBA00022670"/>
    </source>
</evidence>
<keyword evidence="5" id="KW-0547">Nucleotide-binding</keyword>
<keyword evidence="4 5" id="KW-0378">Hydrolase</keyword>
<dbReference type="GO" id="GO:0006310">
    <property type="term" value="P:DNA recombination"/>
    <property type="evidence" value="ECO:0007669"/>
    <property type="project" value="UniProtKB-KW"/>
</dbReference>
<sequence>MARKRSDNKKRKSRPSQKNKKNRNSKPSKVRKNNLKASSPSKPSRQRRKTLKHTTDDGNVLPSLETYSNEEILDATILHTFLSDSCEHPYSNMHSAKEEHEEYHDCVVGDLICSFCHNFIPKNHIVFCPHSRFRNMMEIPTAPICLTLGFLEQRAIALMHCYMSILIIRGHQSAMKGQVVHCQADVADNIGDLLPLPKCYEFMAVIQQKPTDDSGEIKSTVRYSVSAIQILKAIQYLIQHHTGYMNKQVLPLEKIEEMFRCRKEDVAAIRIIDSYAYNNCTTSAPIILDSNEDFFGPSRTLKAGDNPIWKIEAGMEECTFPWIYPTGEGGELDMKRPISLKLRDYCKLRLMCADKRWQGDSIWIFRAMNLIQRDDLCTAVNYHAKKQFNKDRLCYNIYPSIGKAIRGTAAFWSVPRKILRSMYATLSKPNIFLSVNLQDDVEFLTHIDPTRFGNVNEPNYEVIDSLSDDDYLQLVNENSALVSRMCHRRMLAFEKFISDKKHPFFIDYIVTNYFFKIEFQRGGLPHLHTLLWLDNFPSVDTIEGRQKITEFIDKFLDTSLPDQQTDPEGNTKIRIRRGRKFKDETESEHNNQNHMKDINKNYLHQNEIYEQVDPKNDPDLLQLAKEKKEFFERLMCRFGSPFELANETHFRTYKEARIMIRGDRDIIMKRLTEESRRIVPYNLQFLKTFRCNHDIQVVTDPWASAEYLFSYVAKDAHMEKNLIYQMSNCTCSSLTEAKTLLLKTGNAVLSHRQVGKVEASWTVLGIPLYHSSIRCKTLYISLPWDEERILKRGRTVVSTTDDFVESLTHRYVKRPCTPSVIDQISLFEFLTWFDFDRSSSIELEHILQESLVENPLWRTTFDQPPLLKTSNHLPRIILSCGTKLIQHKEPACISFTCRYDDSMLAIYSILSIGVSYRDPIEQFLSGKQEVDIKAIHQILLKYKAQLVQQFSTLPGAYKVQMINALDHLCDLNTHDFLIKPRTSFIFTTEDEENIDDETNTNSQQINKSNFTNYTTDTSNHILPENITEEDKKYTYLNNDIEMNAHSTKTEELLKTANTQQQFLAKFFKQYLAALMIYEESQTRRKNVSKPLPFHIIVNGLAGSGKSYVISIIEQMLTDFCISESAVRNRPRRRKGLLKMAHTGKAALNILGWTIHSALGMRPDNTSTPNAAPSFKIHSLRDRLGDLILIIIDEISLVSNSLFQKVNKRLNEIFETADKSDVYFGNISVLLFGDLAQCEPVAAKQIFWAPAGEIFSLWSHLFRPINFNINMRQGEDRNFFDILCRMRLGEYNEEDEVQIKNRSIRKEDNPQYYKERLSELQSIEFENTIYAYSVRSKTNHRNSIKLKEIAMKLKTPIWIIESIDKVGMARSSFFNPIQASNKQCKIALKPSEDENECGSMFEQLPICIGARVICRRNIDFDGSMVNGTEATVNDIVWDNSDHIILPMSHRCIFPNLDRAITTTLPKYIELKLLDESIYKMLPEEVSFKDKNGVWMTRRQFPLNLGYAITVHRSQCMTYNKLVVDLTGINWKPGMFYTILSRTRKLSDIIILAYDRKSFKVSKPALKEMHRLQKIEEEYPIKIEQYLGTKRFIEWCLPHLSNINQLSSMPSKEINTSTLDHGDVKRIKRKNSNLCTSLSLKKPESIIICENQEKNYCGRHALRALSQNLDIFSDDYLINVAQNIVASEQICRNGEFIQTTDYYYENTGDYDIQILEAALRNVLNIDLIKFHKIENIDCPIRSLIFSNTQNIQAFLVQEGYHYYFFVYPFMDLSLLPVLPSGIIDRISEELSGVNLFHFTLANEWHLTITTYHLIQLLRLQCSLSLENEIKSLIDMSKSPYMITENGISLVLSPCKWNNFVYGAFKMHVIAKSLKYYSTDMFFLYCRLWAFSPFYYESSYPTLDIFDYSYLFEPRPLSVDECALFKVWGNNQSPPKLVLNFDQFIKNLKSQYEYDIWGSYIDWNLFVIAGGSIVSCLLVQPFTGNTSDIDLFFLKENPRLFKNAVNALETRLQTKYFVRRKTIWSNRLIQFDLYQRFTINDIFNGTNFSPSIVLQLIRPTMIPITISRMLHSFDLDICGAAFNSQKVIISFSCLQALNSGHTTCYCIPVTPSQFMRRVPRLYKYQQRGFNILCPHQFDINKFLATRIEDCKESQPERTYRFQRRFFGDNCDSFCIQKKFCEHYRLI</sequence>
<gene>
    <name evidence="10" type="ORF">TOA249_LOCUS22934</name>
</gene>
<dbReference type="PANTHER" id="PTHR47642:SF6">
    <property type="entry name" value="ATP-DEPENDENT DNA HELICASE"/>
    <property type="match status" value="1"/>
</dbReference>
<dbReference type="Gene3D" id="3.40.50.300">
    <property type="entry name" value="P-loop containing nucleotide triphosphate hydrolases"/>
    <property type="match status" value="1"/>
</dbReference>
<dbReference type="EC" id="5.6.2.3" evidence="5"/>
<dbReference type="GO" id="GO:0005524">
    <property type="term" value="F:ATP binding"/>
    <property type="evidence" value="ECO:0007669"/>
    <property type="project" value="UniProtKB-KW"/>
</dbReference>
<feature type="region of interest" description="Disordered" evidence="6">
    <location>
        <begin position="1"/>
        <end position="60"/>
    </location>
</feature>
<evidence type="ECO:0000256" key="4">
    <source>
        <dbReference type="ARBA" id="ARBA00022801"/>
    </source>
</evidence>
<comment type="catalytic activity">
    <reaction evidence="5">
        <text>ATP + H2O = ADP + phosphate + H(+)</text>
        <dbReference type="Rhea" id="RHEA:13065"/>
        <dbReference type="ChEBI" id="CHEBI:15377"/>
        <dbReference type="ChEBI" id="CHEBI:15378"/>
        <dbReference type="ChEBI" id="CHEBI:30616"/>
        <dbReference type="ChEBI" id="CHEBI:43474"/>
        <dbReference type="ChEBI" id="CHEBI:456216"/>
        <dbReference type="EC" id="5.6.2.3"/>
    </reaction>
</comment>
<dbReference type="Proteomes" id="UP000663838">
    <property type="component" value="Unassembled WGS sequence"/>
</dbReference>
<keyword evidence="5" id="KW-0347">Helicase</keyword>
<evidence type="ECO:0000259" key="7">
    <source>
        <dbReference type="Pfam" id="PF02099"/>
    </source>
</evidence>
<dbReference type="InterPro" id="IPR006155">
    <property type="entry name" value="Josephin"/>
</dbReference>
<dbReference type="InterPro" id="IPR046700">
    <property type="entry name" value="DUF6570"/>
</dbReference>
<evidence type="ECO:0000256" key="1">
    <source>
        <dbReference type="ARBA" id="ARBA00000707"/>
    </source>
</evidence>
<keyword evidence="5" id="KW-0227">DNA damage</keyword>
<comment type="similarity">
    <text evidence="5">Belongs to the helicase family.</text>
</comment>